<dbReference type="Proteomes" id="UP000481288">
    <property type="component" value="Unassembled WGS sequence"/>
</dbReference>
<feature type="region of interest" description="Disordered" evidence="4">
    <location>
        <begin position="90"/>
        <end position="114"/>
    </location>
</feature>
<feature type="compositionally biased region" description="Basic and acidic residues" evidence="4">
    <location>
        <begin position="104"/>
        <end position="114"/>
    </location>
</feature>
<dbReference type="InterPro" id="IPR050613">
    <property type="entry name" value="Sec_Metabolite_Reg"/>
</dbReference>
<dbReference type="OrthoDB" id="2269373at2759"/>
<dbReference type="PANTHER" id="PTHR31001">
    <property type="entry name" value="UNCHARACTERIZED TRANSCRIPTIONAL REGULATORY PROTEIN"/>
    <property type="match status" value="1"/>
</dbReference>
<feature type="domain" description="Zn(2)-C6 fungal-type" evidence="5">
    <location>
        <begin position="28"/>
        <end position="57"/>
    </location>
</feature>
<evidence type="ECO:0000313" key="7">
    <source>
        <dbReference type="Proteomes" id="UP000481288"/>
    </source>
</evidence>
<dbReference type="SUPFAM" id="SSF57701">
    <property type="entry name" value="Zn2/Cys6 DNA-binding domain"/>
    <property type="match status" value="1"/>
</dbReference>
<dbReference type="Pfam" id="PF04082">
    <property type="entry name" value="Fungal_trans"/>
    <property type="match status" value="1"/>
</dbReference>
<keyword evidence="7" id="KW-1185">Reference proteome</keyword>
<dbReference type="PANTHER" id="PTHR31001:SF85">
    <property type="entry name" value="ZN(II)2CYS6 TRANSCRIPTION FACTOR (EUROFUNG)"/>
    <property type="match status" value="1"/>
</dbReference>
<evidence type="ECO:0000256" key="1">
    <source>
        <dbReference type="ARBA" id="ARBA00004123"/>
    </source>
</evidence>
<dbReference type="Gene3D" id="4.10.240.10">
    <property type="entry name" value="Zn(2)-C6 fungal-type DNA-binding domain"/>
    <property type="match status" value="1"/>
</dbReference>
<dbReference type="SMART" id="SM00906">
    <property type="entry name" value="Fungal_trans"/>
    <property type="match status" value="1"/>
</dbReference>
<dbReference type="InterPro" id="IPR007219">
    <property type="entry name" value="XnlR_reg_dom"/>
</dbReference>
<dbReference type="InterPro" id="IPR036864">
    <property type="entry name" value="Zn2-C6_fun-type_DNA-bd_sf"/>
</dbReference>
<dbReference type="Pfam" id="PF00172">
    <property type="entry name" value="Zn_clus"/>
    <property type="match status" value="1"/>
</dbReference>
<dbReference type="GO" id="GO:0000981">
    <property type="term" value="F:DNA-binding transcription factor activity, RNA polymerase II-specific"/>
    <property type="evidence" value="ECO:0007669"/>
    <property type="project" value="InterPro"/>
</dbReference>
<proteinExistence type="predicted"/>
<dbReference type="PROSITE" id="PS50048">
    <property type="entry name" value="ZN2_CY6_FUNGAL_2"/>
    <property type="match status" value="1"/>
</dbReference>
<reference evidence="6 7" key="1">
    <citation type="submission" date="2018-05" db="EMBL/GenBank/DDBJ databases">
        <title>Whole genome sequencing for identification of molecular markers to develop diagnostic detection tools for the regulated plant pathogen Lachnellula willkommii.</title>
        <authorList>
            <person name="Giroux E."/>
            <person name="Bilodeau G."/>
        </authorList>
    </citation>
    <scope>NUCLEOTIDE SEQUENCE [LARGE SCALE GENOMIC DNA]</scope>
    <source>
        <strain evidence="6 7">CBS 625.97</strain>
    </source>
</reference>
<dbReference type="GO" id="GO:0008270">
    <property type="term" value="F:zinc ion binding"/>
    <property type="evidence" value="ECO:0007669"/>
    <property type="project" value="InterPro"/>
</dbReference>
<evidence type="ECO:0000256" key="2">
    <source>
        <dbReference type="ARBA" id="ARBA00022723"/>
    </source>
</evidence>
<evidence type="ECO:0000313" key="6">
    <source>
        <dbReference type="EMBL" id="TVY50872.1"/>
    </source>
</evidence>
<evidence type="ECO:0000256" key="4">
    <source>
        <dbReference type="SAM" id="MobiDB-lite"/>
    </source>
</evidence>
<dbReference type="InterPro" id="IPR001138">
    <property type="entry name" value="Zn2Cys6_DnaBD"/>
</dbReference>
<feature type="compositionally biased region" description="Low complexity" evidence="4">
    <location>
        <begin position="1"/>
        <end position="15"/>
    </location>
</feature>
<dbReference type="GO" id="GO:0005634">
    <property type="term" value="C:nucleus"/>
    <property type="evidence" value="ECO:0007669"/>
    <property type="project" value="UniProtKB-SubCell"/>
</dbReference>
<feature type="region of interest" description="Disordered" evidence="4">
    <location>
        <begin position="165"/>
        <end position="201"/>
    </location>
</feature>
<organism evidence="6 7">
    <name type="scientific">Lachnellula cervina</name>
    <dbReference type="NCBI Taxonomy" id="1316786"/>
    <lineage>
        <taxon>Eukaryota</taxon>
        <taxon>Fungi</taxon>
        <taxon>Dikarya</taxon>
        <taxon>Ascomycota</taxon>
        <taxon>Pezizomycotina</taxon>
        <taxon>Leotiomycetes</taxon>
        <taxon>Helotiales</taxon>
        <taxon>Lachnaceae</taxon>
        <taxon>Lachnellula</taxon>
    </lineage>
</organism>
<feature type="region of interest" description="Disordered" evidence="4">
    <location>
        <begin position="1"/>
        <end position="20"/>
    </location>
</feature>
<evidence type="ECO:0000256" key="3">
    <source>
        <dbReference type="ARBA" id="ARBA00023242"/>
    </source>
</evidence>
<name>A0A7D8YLL6_9HELO</name>
<keyword evidence="2" id="KW-0479">Metal-binding</keyword>
<dbReference type="EMBL" id="QGMG01000979">
    <property type="protein sequence ID" value="TVY50872.1"/>
    <property type="molecule type" value="Genomic_DNA"/>
</dbReference>
<sequence length="736" mass="83221">MDERPSPASASASASRQTPTTKITRGHSCILCQQRKVKCDRQKPCSNCIKARAKCVASTPSLPRRRKRKLTEIDLAAKLRKYEHLLKSHGVNIDDEDIPEESDEPRPQNKSPDHHEFQLLSMNAPSPRTPEGEGGSLFTNKGHSHYINNPFWQGINKDDFQYPRDALQAGSSDDESNDSAPFPDAESLLVGHTSPGSKKLTSMHPPPVHIFRLWQTFLVHVNPLVKIFHAPTVQQTILDASGNLETVSRSTEALMFSIYFLAVIALNNADCQSMFGETRQALVAKYCNGTQQALINAKFLKSLNISTLHAFVNYLHGVRKSLDNHSISVLTGVAVRIAQRLGLHRDSSKYKVSPFDAEIRRRTWWQIIFLDGHASKLAGASSQAWHSAFDTQVPLNISDSDLNPTMKEAPQEKEGATEMIFCSLRFDVAVAIRKARTTPGISAEDGEAGWATPNGPQHLQAKDKAINDLEAHFERKYLRYCDSSIPLHLLVLTVAKSVICTMRIMAHHPRQYPDKGASMPQAEKDFVFGEGLKELEIDGLGHNIKELEGFRWHIQHYFQLSAFIFTLSELRHRLTGDLVERAWKQVEIAYEYRPHMITDTKNALYYAIGNLTLKAWRNREESGVLSRRGHENSTPQYITLLRTHRNVRDPPQPAAVFQNQESYLRSNQMPDYASNLPPMNNAYQNTTDPWEISNISFDDTMPEITPVDWEYWNTLMDGELPAYTGNGYEMEYNWSA</sequence>
<dbReference type="CDD" id="cd00067">
    <property type="entry name" value="GAL4"/>
    <property type="match status" value="1"/>
</dbReference>
<protein>
    <submittedName>
        <fullName evidence="6">Aurofusarin cluster transcription factor aurR2</fullName>
    </submittedName>
</protein>
<gene>
    <name evidence="6" type="primary">aurR2_1</name>
    <name evidence="6" type="ORF">LCER1_G007410</name>
</gene>
<dbReference type="CDD" id="cd12148">
    <property type="entry name" value="fungal_TF_MHR"/>
    <property type="match status" value="1"/>
</dbReference>
<keyword evidence="3" id="KW-0539">Nucleus</keyword>
<comment type="caution">
    <text evidence="6">The sequence shown here is derived from an EMBL/GenBank/DDBJ whole genome shotgun (WGS) entry which is preliminary data.</text>
</comment>
<dbReference type="GO" id="GO:0003677">
    <property type="term" value="F:DNA binding"/>
    <property type="evidence" value="ECO:0007669"/>
    <property type="project" value="InterPro"/>
</dbReference>
<dbReference type="AlphaFoldDB" id="A0A7D8YLL6"/>
<dbReference type="GO" id="GO:0006351">
    <property type="term" value="P:DNA-templated transcription"/>
    <property type="evidence" value="ECO:0007669"/>
    <property type="project" value="InterPro"/>
</dbReference>
<evidence type="ECO:0000259" key="5">
    <source>
        <dbReference type="PROSITE" id="PS50048"/>
    </source>
</evidence>
<feature type="compositionally biased region" description="Acidic residues" evidence="4">
    <location>
        <begin position="93"/>
        <end position="103"/>
    </location>
</feature>
<dbReference type="SMART" id="SM00066">
    <property type="entry name" value="GAL4"/>
    <property type="match status" value="1"/>
</dbReference>
<accession>A0A7D8YLL6</accession>
<comment type="subcellular location">
    <subcellularLocation>
        <location evidence="1">Nucleus</location>
    </subcellularLocation>
</comment>